<evidence type="ECO:0008006" key="4">
    <source>
        <dbReference type="Google" id="ProtNLM"/>
    </source>
</evidence>
<keyword evidence="3" id="KW-1185">Reference proteome</keyword>
<protein>
    <recommendedName>
        <fullName evidence="4">PH domain-containing protein</fullName>
    </recommendedName>
</protein>
<comment type="caution">
    <text evidence="2">The sequence shown here is derived from an EMBL/GenBank/DDBJ whole genome shotgun (WGS) entry which is preliminary data.</text>
</comment>
<dbReference type="EMBL" id="JADWOX010000005">
    <property type="protein sequence ID" value="MBI1683884.1"/>
    <property type="molecule type" value="Genomic_DNA"/>
</dbReference>
<dbReference type="RefSeq" id="WP_198575805.1">
    <property type="nucleotide sequence ID" value="NZ_JADWOX010000005.1"/>
</dbReference>
<evidence type="ECO:0000313" key="3">
    <source>
        <dbReference type="Proteomes" id="UP000639859"/>
    </source>
</evidence>
<feature type="transmembrane region" description="Helical" evidence="1">
    <location>
        <begin position="43"/>
        <end position="63"/>
    </location>
</feature>
<keyword evidence="1" id="KW-1133">Transmembrane helix</keyword>
<gene>
    <name evidence="2" type="ORF">I4Q42_09400</name>
</gene>
<accession>A0ABS0SWB0</accession>
<sequence length="160" mass="17756">MSETVAGRVVFRRSDRGFVLGSIMVFGGFLIAGAVTWGLDRTIAISFFAIGVTFSLLFGWIALEAFIGRGTALVVAEDGVRWRKPWSRRLLFLPWGRIALARIETYTVRSAVQQRLYLKLRPTGHAALIAEPMVVLNDLDASPEAVLEALAPYVFVQDDR</sequence>
<feature type="transmembrane region" description="Helical" evidence="1">
    <location>
        <begin position="18"/>
        <end position="37"/>
    </location>
</feature>
<evidence type="ECO:0000313" key="2">
    <source>
        <dbReference type="EMBL" id="MBI1683884.1"/>
    </source>
</evidence>
<reference evidence="2 3" key="1">
    <citation type="submission" date="2020-11" db="EMBL/GenBank/DDBJ databases">
        <title>genome sequence of strain KACC 18849.</title>
        <authorList>
            <person name="Gao J."/>
            <person name="Zhang X."/>
        </authorList>
    </citation>
    <scope>NUCLEOTIDE SEQUENCE [LARGE SCALE GENOMIC DNA]</scope>
    <source>
        <strain evidence="2 3">KACC 18849</strain>
    </source>
</reference>
<organism evidence="2 3">
    <name type="scientific">Caulobacter hibisci</name>
    <dbReference type="NCBI Taxonomy" id="2035993"/>
    <lineage>
        <taxon>Bacteria</taxon>
        <taxon>Pseudomonadati</taxon>
        <taxon>Pseudomonadota</taxon>
        <taxon>Alphaproteobacteria</taxon>
        <taxon>Caulobacterales</taxon>
        <taxon>Caulobacteraceae</taxon>
        <taxon>Caulobacter</taxon>
    </lineage>
</organism>
<name>A0ABS0SWB0_9CAUL</name>
<dbReference type="Proteomes" id="UP000639859">
    <property type="component" value="Unassembled WGS sequence"/>
</dbReference>
<keyword evidence="1" id="KW-0812">Transmembrane</keyword>
<keyword evidence="1" id="KW-0472">Membrane</keyword>
<proteinExistence type="predicted"/>
<evidence type="ECO:0000256" key="1">
    <source>
        <dbReference type="SAM" id="Phobius"/>
    </source>
</evidence>